<dbReference type="Gene3D" id="3.10.250.10">
    <property type="entry name" value="SRCR-like domain"/>
    <property type="match status" value="1"/>
</dbReference>
<dbReference type="PANTHER" id="PTHR19331">
    <property type="entry name" value="SCAVENGER RECEPTOR DOMAIN-CONTAINING"/>
    <property type="match status" value="1"/>
</dbReference>
<feature type="non-terminal residue" evidence="11">
    <location>
        <position position="1"/>
    </location>
</feature>
<dbReference type="InterPro" id="IPR036772">
    <property type="entry name" value="SRCR-like_dom_sf"/>
</dbReference>
<dbReference type="PRINTS" id="PR00258">
    <property type="entry name" value="SPERACTRCPTR"/>
</dbReference>
<keyword evidence="4" id="KW-0677">Repeat</keyword>
<evidence type="ECO:0000313" key="12">
    <source>
        <dbReference type="Proteomes" id="UP001356427"/>
    </source>
</evidence>
<comment type="caution">
    <text evidence="9">Lacks conserved residue(s) required for the propagation of feature annotation.</text>
</comment>
<dbReference type="GO" id="GO:0016020">
    <property type="term" value="C:membrane"/>
    <property type="evidence" value="ECO:0007669"/>
    <property type="project" value="UniProtKB-SubCell"/>
</dbReference>
<proteinExistence type="predicted"/>
<evidence type="ECO:0000256" key="3">
    <source>
        <dbReference type="ARBA" id="ARBA00022729"/>
    </source>
</evidence>
<protein>
    <recommendedName>
        <fullName evidence="10">SRCR domain-containing protein</fullName>
    </recommendedName>
</protein>
<evidence type="ECO:0000256" key="1">
    <source>
        <dbReference type="ARBA" id="ARBA00004167"/>
    </source>
</evidence>
<comment type="subcellular location">
    <subcellularLocation>
        <location evidence="1">Membrane</location>
        <topology evidence="1">Single-pass membrane protein</topology>
    </subcellularLocation>
</comment>
<organism evidence="11 12">
    <name type="scientific">Coregonus suidteri</name>
    <dbReference type="NCBI Taxonomy" id="861788"/>
    <lineage>
        <taxon>Eukaryota</taxon>
        <taxon>Metazoa</taxon>
        <taxon>Chordata</taxon>
        <taxon>Craniata</taxon>
        <taxon>Vertebrata</taxon>
        <taxon>Euteleostomi</taxon>
        <taxon>Actinopterygii</taxon>
        <taxon>Neopterygii</taxon>
        <taxon>Teleostei</taxon>
        <taxon>Protacanthopterygii</taxon>
        <taxon>Salmoniformes</taxon>
        <taxon>Salmonidae</taxon>
        <taxon>Coregoninae</taxon>
        <taxon>Coregonus</taxon>
    </lineage>
</organism>
<keyword evidence="7" id="KW-1015">Disulfide bond</keyword>
<evidence type="ECO:0000256" key="6">
    <source>
        <dbReference type="ARBA" id="ARBA00023136"/>
    </source>
</evidence>
<keyword evidence="12" id="KW-1185">Reference proteome</keyword>
<name>A0AAN8M757_9TELE</name>
<keyword evidence="3" id="KW-0732">Signal</keyword>
<evidence type="ECO:0000313" key="11">
    <source>
        <dbReference type="EMBL" id="KAK6324329.1"/>
    </source>
</evidence>
<dbReference type="InterPro" id="IPR001190">
    <property type="entry name" value="SRCR"/>
</dbReference>
<dbReference type="Proteomes" id="UP001356427">
    <property type="component" value="Unassembled WGS sequence"/>
</dbReference>
<evidence type="ECO:0000256" key="2">
    <source>
        <dbReference type="ARBA" id="ARBA00022692"/>
    </source>
</evidence>
<evidence type="ECO:0000259" key="10">
    <source>
        <dbReference type="PROSITE" id="PS50287"/>
    </source>
</evidence>
<sequence>ISPPAEHSVRLVNGTTSCSGTVEVFYEGEWLGLCPRWWWSMRETKVVCRELGCGNAVAASRGPLVEDGRRGVTLYWVAVEMSLLLESVTSVEQDLLSVMVDIIIM</sequence>
<accession>A0AAN8M757</accession>
<dbReference type="SUPFAM" id="SSF56487">
    <property type="entry name" value="SRCR-like"/>
    <property type="match status" value="1"/>
</dbReference>
<evidence type="ECO:0000256" key="9">
    <source>
        <dbReference type="PROSITE-ProRule" id="PRU00196"/>
    </source>
</evidence>
<dbReference type="EMBL" id="JAGTTL010000003">
    <property type="protein sequence ID" value="KAK6324329.1"/>
    <property type="molecule type" value="Genomic_DNA"/>
</dbReference>
<dbReference type="Pfam" id="PF00530">
    <property type="entry name" value="SRCR"/>
    <property type="match status" value="1"/>
</dbReference>
<reference evidence="11 12" key="1">
    <citation type="submission" date="2021-04" db="EMBL/GenBank/DDBJ databases">
        <authorList>
            <person name="De Guttry C."/>
            <person name="Zahm M."/>
            <person name="Klopp C."/>
            <person name="Cabau C."/>
            <person name="Louis A."/>
            <person name="Berthelot C."/>
            <person name="Parey E."/>
            <person name="Roest Crollius H."/>
            <person name="Montfort J."/>
            <person name="Robinson-Rechavi M."/>
            <person name="Bucao C."/>
            <person name="Bouchez O."/>
            <person name="Gislard M."/>
            <person name="Lluch J."/>
            <person name="Milhes M."/>
            <person name="Lampietro C."/>
            <person name="Lopez Roques C."/>
            <person name="Donnadieu C."/>
            <person name="Braasch I."/>
            <person name="Desvignes T."/>
            <person name="Postlethwait J."/>
            <person name="Bobe J."/>
            <person name="Wedekind C."/>
            <person name="Guiguen Y."/>
        </authorList>
    </citation>
    <scope>NUCLEOTIDE SEQUENCE [LARGE SCALE GENOMIC DNA]</scope>
    <source>
        <strain evidence="11">Cs_M1</strain>
        <tissue evidence="11">Blood</tissue>
    </source>
</reference>
<keyword evidence="2" id="KW-0812">Transmembrane</keyword>
<dbReference type="SMART" id="SM00202">
    <property type="entry name" value="SR"/>
    <property type="match status" value="1"/>
</dbReference>
<dbReference type="FunFam" id="3.10.250.10:FF:000016">
    <property type="entry name" value="Scavenger receptor cysteine-rich protein type 12"/>
    <property type="match status" value="1"/>
</dbReference>
<dbReference type="AlphaFoldDB" id="A0AAN8M757"/>
<evidence type="ECO:0000256" key="5">
    <source>
        <dbReference type="ARBA" id="ARBA00022989"/>
    </source>
</evidence>
<gene>
    <name evidence="11" type="ORF">J4Q44_G00036710</name>
</gene>
<keyword evidence="6" id="KW-0472">Membrane</keyword>
<evidence type="ECO:0000256" key="8">
    <source>
        <dbReference type="ARBA" id="ARBA00023180"/>
    </source>
</evidence>
<keyword evidence="5" id="KW-1133">Transmembrane helix</keyword>
<evidence type="ECO:0000256" key="7">
    <source>
        <dbReference type="ARBA" id="ARBA00023157"/>
    </source>
</evidence>
<keyword evidence="8" id="KW-0325">Glycoprotein</keyword>
<comment type="caution">
    <text evidence="11">The sequence shown here is derived from an EMBL/GenBank/DDBJ whole genome shotgun (WGS) entry which is preliminary data.</text>
</comment>
<evidence type="ECO:0000256" key="4">
    <source>
        <dbReference type="ARBA" id="ARBA00022737"/>
    </source>
</evidence>
<dbReference type="PROSITE" id="PS50287">
    <property type="entry name" value="SRCR_2"/>
    <property type="match status" value="1"/>
</dbReference>
<feature type="domain" description="SRCR" evidence="10">
    <location>
        <begin position="9"/>
        <end position="59"/>
    </location>
</feature>